<proteinExistence type="predicted"/>
<dbReference type="InterPro" id="IPR022037">
    <property type="entry name" value="DUF3606"/>
</dbReference>
<dbReference type="KEGG" id="samy:DB32_008466"/>
<keyword evidence="2" id="KW-1185">Reference proteome</keyword>
<dbReference type="Proteomes" id="UP000034883">
    <property type="component" value="Chromosome"/>
</dbReference>
<dbReference type="AlphaFoldDB" id="A0A0F6WA56"/>
<evidence type="ECO:0008006" key="3">
    <source>
        <dbReference type="Google" id="ProtNLM"/>
    </source>
</evidence>
<gene>
    <name evidence="1" type="ORF">DB32_008466</name>
</gene>
<organism evidence="1 2">
    <name type="scientific">Sandaracinus amylolyticus</name>
    <dbReference type="NCBI Taxonomy" id="927083"/>
    <lineage>
        <taxon>Bacteria</taxon>
        <taxon>Pseudomonadati</taxon>
        <taxon>Myxococcota</taxon>
        <taxon>Polyangia</taxon>
        <taxon>Polyangiales</taxon>
        <taxon>Sandaracinaceae</taxon>
        <taxon>Sandaracinus</taxon>
    </lineage>
</organism>
<accession>A0A0F6WA56</accession>
<evidence type="ECO:0000313" key="1">
    <source>
        <dbReference type="EMBL" id="AKF11317.1"/>
    </source>
</evidence>
<dbReference type="RefSeq" id="WP_053238196.1">
    <property type="nucleotide sequence ID" value="NZ_CP011125.1"/>
</dbReference>
<dbReference type="EMBL" id="CP011125">
    <property type="protein sequence ID" value="AKF11317.1"/>
    <property type="molecule type" value="Genomic_DNA"/>
</dbReference>
<protein>
    <recommendedName>
        <fullName evidence="3">DUF3606 domain-containing protein</fullName>
    </recommendedName>
</protein>
<evidence type="ECO:0000313" key="2">
    <source>
        <dbReference type="Proteomes" id="UP000034883"/>
    </source>
</evidence>
<sequence length="65" mass="7409">MADDPTKKGPADRTRVSTSEAHELRYWSEKFGVSHDELKRAVAAVGNSAEKVEAYFRDRSRDARR</sequence>
<dbReference type="STRING" id="927083.DB32_008466"/>
<name>A0A0F6WA56_9BACT</name>
<dbReference type="Pfam" id="PF12244">
    <property type="entry name" value="DUF3606"/>
    <property type="match status" value="1"/>
</dbReference>
<dbReference type="OrthoDB" id="7030114at2"/>
<reference evidence="1 2" key="1">
    <citation type="submission" date="2015-03" db="EMBL/GenBank/DDBJ databases">
        <title>Genome assembly of Sandaracinus amylolyticus DSM 53668.</title>
        <authorList>
            <person name="Sharma G."/>
            <person name="Subramanian S."/>
        </authorList>
    </citation>
    <scope>NUCLEOTIDE SEQUENCE [LARGE SCALE GENOMIC DNA]</scope>
    <source>
        <strain evidence="1 2">DSM 53668</strain>
    </source>
</reference>